<name>A0AAN7JRZ7_9MYRT</name>
<protein>
    <submittedName>
        <fullName evidence="1">Uncharacterized protein</fullName>
    </submittedName>
</protein>
<sequence>MCAYGFLMVFRPLTTRRSLTSSTFTTLPAHLLTALLEPSSAILLGSRTNVLLRGPIVVDVEEISMVNQPLEGRVGGALSLLLLHTVHTHTVFSLTSTTHDGLIPGWGKRRNHVHLSSFFFH</sequence>
<accession>A0AAN7JRZ7</accession>
<evidence type="ECO:0000313" key="1">
    <source>
        <dbReference type="EMBL" id="KAK4752826.1"/>
    </source>
</evidence>
<dbReference type="AlphaFoldDB" id="A0AAN7JRZ7"/>
<gene>
    <name evidence="1" type="ORF">SAY87_021624</name>
</gene>
<comment type="caution">
    <text evidence="1">The sequence shown here is derived from an EMBL/GenBank/DDBJ whole genome shotgun (WGS) entry which is preliminary data.</text>
</comment>
<evidence type="ECO:0000313" key="2">
    <source>
        <dbReference type="Proteomes" id="UP001345219"/>
    </source>
</evidence>
<organism evidence="1 2">
    <name type="scientific">Trapa incisa</name>
    <dbReference type="NCBI Taxonomy" id="236973"/>
    <lineage>
        <taxon>Eukaryota</taxon>
        <taxon>Viridiplantae</taxon>
        <taxon>Streptophyta</taxon>
        <taxon>Embryophyta</taxon>
        <taxon>Tracheophyta</taxon>
        <taxon>Spermatophyta</taxon>
        <taxon>Magnoliopsida</taxon>
        <taxon>eudicotyledons</taxon>
        <taxon>Gunneridae</taxon>
        <taxon>Pentapetalae</taxon>
        <taxon>rosids</taxon>
        <taxon>malvids</taxon>
        <taxon>Myrtales</taxon>
        <taxon>Lythraceae</taxon>
        <taxon>Trapa</taxon>
    </lineage>
</organism>
<reference evidence="1 2" key="1">
    <citation type="journal article" date="2023" name="Hortic Res">
        <title>Pangenome of water caltrop reveals structural variations and asymmetric subgenome divergence after allopolyploidization.</title>
        <authorList>
            <person name="Zhang X."/>
            <person name="Chen Y."/>
            <person name="Wang L."/>
            <person name="Yuan Y."/>
            <person name="Fang M."/>
            <person name="Shi L."/>
            <person name="Lu R."/>
            <person name="Comes H.P."/>
            <person name="Ma Y."/>
            <person name="Chen Y."/>
            <person name="Huang G."/>
            <person name="Zhou Y."/>
            <person name="Zheng Z."/>
            <person name="Qiu Y."/>
        </authorList>
    </citation>
    <scope>NUCLEOTIDE SEQUENCE [LARGE SCALE GENOMIC DNA]</scope>
    <source>
        <tissue evidence="1">Roots</tissue>
    </source>
</reference>
<dbReference type="EMBL" id="JAXIOK010000016">
    <property type="protein sequence ID" value="KAK4752826.1"/>
    <property type="molecule type" value="Genomic_DNA"/>
</dbReference>
<dbReference type="Proteomes" id="UP001345219">
    <property type="component" value="Chromosome 16"/>
</dbReference>
<proteinExistence type="predicted"/>
<keyword evidence="2" id="KW-1185">Reference proteome</keyword>